<reference evidence="2 4" key="2">
    <citation type="submission" date="2016-10" db="EMBL/GenBank/DDBJ databases">
        <authorList>
            <person name="Varghese N."/>
            <person name="Submissions S."/>
        </authorList>
    </citation>
    <scope>NUCLEOTIDE SEQUENCE [LARGE SCALE GENOMIC DNA]</scope>
    <source>
        <strain evidence="2 4">DSM 22150</strain>
    </source>
</reference>
<evidence type="ECO:0000313" key="2">
    <source>
        <dbReference type="EMBL" id="SEI76949.1"/>
    </source>
</evidence>
<name>A0A143YL21_9LACT</name>
<dbReference type="InterPro" id="IPR029062">
    <property type="entry name" value="Class_I_gatase-like"/>
</dbReference>
<dbReference type="GO" id="GO:0006598">
    <property type="term" value="P:polyamine catabolic process"/>
    <property type="evidence" value="ECO:0007669"/>
    <property type="project" value="TreeGrafter"/>
</dbReference>
<dbReference type="RefSeq" id="WP_068622184.1">
    <property type="nucleotide sequence ID" value="NZ_FJNB01000005.1"/>
</dbReference>
<dbReference type="FunFam" id="3.40.50.880:FF:000030">
    <property type="entry name" value="Gamma-glutamyl-gamma-aminobutyrate hydrolase PuuD"/>
    <property type="match status" value="1"/>
</dbReference>
<dbReference type="AlphaFoldDB" id="A0A143YL21"/>
<dbReference type="Pfam" id="PF07722">
    <property type="entry name" value="Peptidase_C26"/>
    <property type="match status" value="1"/>
</dbReference>
<dbReference type="GO" id="GO:0005829">
    <property type="term" value="C:cytosol"/>
    <property type="evidence" value="ECO:0007669"/>
    <property type="project" value="TreeGrafter"/>
</dbReference>
<reference evidence="1 3" key="1">
    <citation type="submission" date="2016-02" db="EMBL/GenBank/DDBJ databases">
        <authorList>
            <person name="Wen L."/>
            <person name="He K."/>
            <person name="Yang H."/>
        </authorList>
    </citation>
    <scope>NUCLEOTIDE SEQUENCE [LARGE SCALE GENOMIC DNA]</scope>
    <source>
        <strain evidence="1">Trichococcus_R210</strain>
    </source>
</reference>
<dbReference type="PANTHER" id="PTHR43235">
    <property type="entry name" value="GLUTAMINE AMIDOTRANSFERASE PB2B2.05-RELATED"/>
    <property type="match status" value="1"/>
</dbReference>
<dbReference type="PROSITE" id="PS51273">
    <property type="entry name" value="GATASE_TYPE_1"/>
    <property type="match status" value="1"/>
</dbReference>
<dbReference type="STRING" id="640938.TR210_1007"/>
<dbReference type="InterPro" id="IPR044668">
    <property type="entry name" value="PuuD-like"/>
</dbReference>
<dbReference type="CDD" id="cd01745">
    <property type="entry name" value="GATase1_2"/>
    <property type="match status" value="1"/>
</dbReference>
<protein>
    <submittedName>
        <fullName evidence="2">Glutamine amidotransferase</fullName>
    </submittedName>
    <submittedName>
        <fullName evidence="1">Peptidase c26</fullName>
    </submittedName>
</protein>
<keyword evidence="2" id="KW-0315">Glutamine amidotransferase</keyword>
<dbReference type="GO" id="GO:0033969">
    <property type="term" value="F:gamma-glutamyl-gamma-aminobutyrate hydrolase activity"/>
    <property type="evidence" value="ECO:0007669"/>
    <property type="project" value="TreeGrafter"/>
</dbReference>
<dbReference type="SUPFAM" id="SSF52317">
    <property type="entry name" value="Class I glutamine amidotransferase-like"/>
    <property type="match status" value="1"/>
</dbReference>
<dbReference type="Proteomes" id="UP000199280">
    <property type="component" value="Unassembled WGS sequence"/>
</dbReference>
<sequence>MRPLIGITGNQLLEAAPAFSGISVAYTPIGFVKGIQAAGGNPLVIPIGAPETAADYIAKIDGLLLTGGQDVSPYFYGEEPSLHIGATFPLRDDFEMALVEEALRQKKPILAVCRGMQLLNVQMGGSLYQDLAHEYAEMSVQHQQKTDFKYATHSVIVTEGSHLHSLVGGKLSVNSFHHQALKVVAKGLQPVGYSPDGLVEAVEATDPEQSILAIQWHPETMIPEARNMRLFFEDFVARASR</sequence>
<dbReference type="EMBL" id="FJNB01000005">
    <property type="protein sequence ID" value="CZQ91911.1"/>
    <property type="molecule type" value="Genomic_DNA"/>
</dbReference>
<dbReference type="PANTHER" id="PTHR43235:SF1">
    <property type="entry name" value="GLUTAMINE AMIDOTRANSFERASE PB2B2.05-RELATED"/>
    <property type="match status" value="1"/>
</dbReference>
<dbReference type="Gene3D" id="3.40.50.880">
    <property type="match status" value="1"/>
</dbReference>
<gene>
    <name evidence="2" type="ORF">SAMN05216375_103139</name>
    <name evidence="1" type="ORF">TR210_1007</name>
</gene>
<dbReference type="EMBL" id="FNYT01000003">
    <property type="protein sequence ID" value="SEI76949.1"/>
    <property type="molecule type" value="Genomic_DNA"/>
</dbReference>
<evidence type="ECO:0000313" key="1">
    <source>
        <dbReference type="EMBL" id="CZQ91911.1"/>
    </source>
</evidence>
<evidence type="ECO:0000313" key="4">
    <source>
        <dbReference type="Proteomes" id="UP000199280"/>
    </source>
</evidence>
<organism evidence="1 3">
    <name type="scientific">Trichococcus ilyis</name>
    <dbReference type="NCBI Taxonomy" id="640938"/>
    <lineage>
        <taxon>Bacteria</taxon>
        <taxon>Bacillati</taxon>
        <taxon>Bacillota</taxon>
        <taxon>Bacilli</taxon>
        <taxon>Lactobacillales</taxon>
        <taxon>Carnobacteriaceae</taxon>
        <taxon>Trichococcus</taxon>
    </lineage>
</organism>
<dbReference type="Proteomes" id="UP000076878">
    <property type="component" value="Unassembled WGS sequence"/>
</dbReference>
<keyword evidence="4" id="KW-1185">Reference proteome</keyword>
<evidence type="ECO:0000313" key="3">
    <source>
        <dbReference type="Proteomes" id="UP000076878"/>
    </source>
</evidence>
<dbReference type="InterPro" id="IPR011697">
    <property type="entry name" value="Peptidase_C26"/>
</dbReference>
<accession>A0A143YL21</accession>
<proteinExistence type="predicted"/>
<dbReference type="OrthoDB" id="9813383at2"/>